<dbReference type="Proteomes" id="UP001065682">
    <property type="component" value="Unassembled WGS sequence"/>
</dbReference>
<comment type="similarity">
    <text evidence="8">Belongs to the MntP (TC 9.B.29) family.</text>
</comment>
<accession>A0A9E5DD57</accession>
<feature type="transmembrane region" description="Helical" evidence="8">
    <location>
        <begin position="164"/>
        <end position="181"/>
    </location>
</feature>
<evidence type="ECO:0000256" key="2">
    <source>
        <dbReference type="ARBA" id="ARBA00022475"/>
    </source>
</evidence>
<evidence type="ECO:0000256" key="1">
    <source>
        <dbReference type="ARBA" id="ARBA00022448"/>
    </source>
</evidence>
<feature type="transmembrane region" description="Helical" evidence="8">
    <location>
        <begin position="106"/>
        <end position="125"/>
    </location>
</feature>
<dbReference type="AlphaFoldDB" id="A0A9E5DD57"/>
<evidence type="ECO:0000313" key="10">
    <source>
        <dbReference type="Proteomes" id="UP001065682"/>
    </source>
</evidence>
<feature type="transmembrane region" description="Helical" evidence="8">
    <location>
        <begin position="35"/>
        <end position="56"/>
    </location>
</feature>
<reference evidence="9" key="1">
    <citation type="submission" date="2019-06" db="EMBL/GenBank/DDBJ databases">
        <title>Methanoculleus strain from Tamsui River, Taipei, Taiwan.</title>
        <authorList>
            <person name="You Y.-T."/>
            <person name="Chen S.-C."/>
            <person name="Lai S.-J."/>
            <person name="Lee Y.-C."/>
            <person name="Lai M.-C."/>
        </authorList>
    </citation>
    <scope>NUCLEOTIDE SEQUENCE</scope>
    <source>
        <strain evidence="9">Afa-1</strain>
    </source>
</reference>
<keyword evidence="7 8" id="KW-0464">Manganese</keyword>
<evidence type="ECO:0000256" key="6">
    <source>
        <dbReference type="ARBA" id="ARBA00023136"/>
    </source>
</evidence>
<evidence type="ECO:0000256" key="7">
    <source>
        <dbReference type="ARBA" id="ARBA00023211"/>
    </source>
</evidence>
<sequence>MEFATTLLIAIGLAMDAFAVSISGGAALREGRIRWALIIGALFGGFQAGMPVLGWLGGATLAGFTEAYAPWIAFLLLALIGGKMIVEVLQGDGEVAPFSAGNAATLILLAVATSIDALAVGVSFAVLDAPILLPAITIGIVTFAFCAGGVLLGGAFGRAAGRKAGIAGGVILVGMGLRILVEHLFN</sequence>
<feature type="transmembrane region" description="Helical" evidence="8">
    <location>
        <begin position="68"/>
        <end position="86"/>
    </location>
</feature>
<keyword evidence="2 8" id="KW-1003">Cell membrane</keyword>
<gene>
    <name evidence="8" type="primary">mntP</name>
    <name evidence="9" type="ORF">FKB36_05475</name>
</gene>
<keyword evidence="4 8" id="KW-1133">Transmembrane helix</keyword>
<evidence type="ECO:0000256" key="8">
    <source>
        <dbReference type="HAMAP-Rule" id="MF_01521"/>
    </source>
</evidence>
<dbReference type="HAMAP" id="MF_01521">
    <property type="entry name" value="MntP_pump"/>
    <property type="match status" value="1"/>
</dbReference>
<dbReference type="InterPro" id="IPR022929">
    <property type="entry name" value="Put_MntP"/>
</dbReference>
<evidence type="ECO:0000256" key="3">
    <source>
        <dbReference type="ARBA" id="ARBA00022692"/>
    </source>
</evidence>
<dbReference type="PANTHER" id="PTHR35529:SF1">
    <property type="entry name" value="MANGANESE EFFLUX PUMP MNTP-RELATED"/>
    <property type="match status" value="1"/>
</dbReference>
<dbReference type="PANTHER" id="PTHR35529">
    <property type="entry name" value="MANGANESE EFFLUX PUMP MNTP-RELATED"/>
    <property type="match status" value="1"/>
</dbReference>
<evidence type="ECO:0000313" key="9">
    <source>
        <dbReference type="EMBL" id="MCT8336958.1"/>
    </source>
</evidence>
<keyword evidence="5 8" id="KW-0406">Ion transport</keyword>
<comment type="caution">
    <text evidence="9">The sequence shown here is derived from an EMBL/GenBank/DDBJ whole genome shotgun (WGS) entry which is preliminary data.</text>
</comment>
<feature type="transmembrane region" description="Helical" evidence="8">
    <location>
        <begin position="6"/>
        <end position="28"/>
    </location>
</feature>
<keyword evidence="6 8" id="KW-0472">Membrane</keyword>
<name>A0A9E5DD57_9EURY</name>
<dbReference type="GO" id="GO:0005886">
    <property type="term" value="C:plasma membrane"/>
    <property type="evidence" value="ECO:0007669"/>
    <property type="project" value="UniProtKB-SubCell"/>
</dbReference>
<organism evidence="9 10">
    <name type="scientific">Methanoculleus formosensis</name>
    <dbReference type="NCBI Taxonomy" id="2590886"/>
    <lineage>
        <taxon>Archaea</taxon>
        <taxon>Methanobacteriati</taxon>
        <taxon>Methanobacteriota</taxon>
        <taxon>Stenosarchaea group</taxon>
        <taxon>Methanomicrobia</taxon>
        <taxon>Methanomicrobiales</taxon>
        <taxon>Methanomicrobiaceae</taxon>
        <taxon>Methanoculleus</taxon>
    </lineage>
</organism>
<protein>
    <recommendedName>
        <fullName evidence="8">Putative manganese efflux pump MntP</fullName>
    </recommendedName>
</protein>
<proteinExistence type="inferred from homology"/>
<keyword evidence="1 8" id="KW-0813">Transport</keyword>
<comment type="function">
    <text evidence="8">Probably functions as a manganese efflux pump.</text>
</comment>
<dbReference type="RefSeq" id="WP_261597020.1">
    <property type="nucleotide sequence ID" value="NZ_VHLL01000002.1"/>
</dbReference>
<dbReference type="InterPro" id="IPR003810">
    <property type="entry name" value="Mntp/YtaF"/>
</dbReference>
<feature type="transmembrane region" description="Helical" evidence="8">
    <location>
        <begin position="131"/>
        <end position="152"/>
    </location>
</feature>
<comment type="subcellular location">
    <subcellularLocation>
        <location evidence="8">Cell membrane</location>
        <topology evidence="8">Multi-pass membrane protein</topology>
    </subcellularLocation>
</comment>
<dbReference type="EMBL" id="VHLL01000002">
    <property type="protein sequence ID" value="MCT8336958.1"/>
    <property type="molecule type" value="Genomic_DNA"/>
</dbReference>
<keyword evidence="3 8" id="KW-0812">Transmembrane</keyword>
<dbReference type="GO" id="GO:0005384">
    <property type="term" value="F:manganese ion transmembrane transporter activity"/>
    <property type="evidence" value="ECO:0007669"/>
    <property type="project" value="UniProtKB-UniRule"/>
</dbReference>
<evidence type="ECO:0000256" key="4">
    <source>
        <dbReference type="ARBA" id="ARBA00022989"/>
    </source>
</evidence>
<dbReference type="Pfam" id="PF02659">
    <property type="entry name" value="Mntp"/>
    <property type="match status" value="1"/>
</dbReference>
<evidence type="ECO:0000256" key="5">
    <source>
        <dbReference type="ARBA" id="ARBA00023065"/>
    </source>
</evidence>
<keyword evidence="10" id="KW-1185">Reference proteome</keyword>